<evidence type="ECO:0000256" key="2">
    <source>
        <dbReference type="ARBA" id="ARBA00022840"/>
    </source>
</evidence>
<dbReference type="PROSITE" id="PS00211">
    <property type="entry name" value="ABC_TRANSPORTER_1"/>
    <property type="match status" value="1"/>
</dbReference>
<proteinExistence type="predicted"/>
<reference evidence="4" key="1">
    <citation type="journal article" date="2020" name="mSystems">
        <title>Genome- and Community-Level Interaction Insights into Carbon Utilization and Element Cycling Functions of Hydrothermarchaeota in Hydrothermal Sediment.</title>
        <authorList>
            <person name="Zhou Z."/>
            <person name="Liu Y."/>
            <person name="Xu W."/>
            <person name="Pan J."/>
            <person name="Luo Z.H."/>
            <person name="Li M."/>
        </authorList>
    </citation>
    <scope>NUCLEOTIDE SEQUENCE [LARGE SCALE GENOMIC DNA]</scope>
    <source>
        <strain evidence="4">SpSt-82</strain>
    </source>
</reference>
<dbReference type="InterPro" id="IPR017871">
    <property type="entry name" value="ABC_transporter-like_CS"/>
</dbReference>
<organism evidence="4">
    <name type="scientific">Candidatus Caldatribacterium saccharofermentans</name>
    <dbReference type="NCBI Taxonomy" id="1454753"/>
    <lineage>
        <taxon>Bacteria</taxon>
        <taxon>Pseudomonadati</taxon>
        <taxon>Atribacterota</taxon>
        <taxon>Atribacteria</taxon>
        <taxon>Atribacterales</taxon>
        <taxon>Candidatus Caldatribacteriaceae</taxon>
        <taxon>Candidatus Caldatribacterium</taxon>
    </lineage>
</organism>
<name>A0A7V4TYG6_9BACT</name>
<dbReference type="EMBL" id="DTIY01000051">
    <property type="protein sequence ID" value="HGY39623.1"/>
    <property type="molecule type" value="Genomic_DNA"/>
</dbReference>
<dbReference type="GO" id="GO:0016887">
    <property type="term" value="F:ATP hydrolysis activity"/>
    <property type="evidence" value="ECO:0007669"/>
    <property type="project" value="InterPro"/>
</dbReference>
<comment type="caution">
    <text evidence="4">The sequence shown here is derived from an EMBL/GenBank/DDBJ whole genome shotgun (WGS) entry which is preliminary data.</text>
</comment>
<dbReference type="InterPro" id="IPR003593">
    <property type="entry name" value="AAA+_ATPase"/>
</dbReference>
<dbReference type="InterPro" id="IPR027417">
    <property type="entry name" value="P-loop_NTPase"/>
</dbReference>
<dbReference type="PANTHER" id="PTHR43790">
    <property type="entry name" value="CARBOHYDRATE TRANSPORT ATP-BINDING PROTEIN MG119-RELATED"/>
    <property type="match status" value="1"/>
</dbReference>
<feature type="domain" description="ABC transporter" evidence="3">
    <location>
        <begin position="6"/>
        <end position="247"/>
    </location>
</feature>
<dbReference type="PANTHER" id="PTHR43790:SF8">
    <property type="entry name" value="SUGAR ABC TRANSPORTER ATP-BINDING PROTEIN"/>
    <property type="match status" value="1"/>
</dbReference>
<protein>
    <submittedName>
        <fullName evidence="4">Sugar ABC transporter ATP-binding protein</fullName>
    </submittedName>
</protein>
<dbReference type="Gene3D" id="3.40.50.300">
    <property type="entry name" value="P-loop containing nucleotide triphosphate hydrolases"/>
    <property type="match status" value="1"/>
</dbReference>
<dbReference type="SMART" id="SM00382">
    <property type="entry name" value="AAA"/>
    <property type="match status" value="1"/>
</dbReference>
<sequence length="255" mass="28352">MGESLVKMVRISKNFGRVCALKDVDFEVGYREIVGLVGDNGAGKSTLIKILTGVFPPDAGEIYFEGKKVFLNSPKEARDLGIETVYQNLALIELMSVTRNMFLGREVVNKFFGLIPVLNMDKMREITTESLKDLGIDIRSTEEKIVNLSGGQRQAVAIGRAIHFGAKLLILDEPTAALSIRECHKVLDHILEAKEKGVSVIFITHNIYHVYSVADRFTVLDHGIKLGDFRKQDVTAEDIIEMVRTGQVREGICNS</sequence>
<dbReference type="AlphaFoldDB" id="A0A7V4TYG6"/>
<dbReference type="InterPro" id="IPR050107">
    <property type="entry name" value="ABC_carbohydrate_import_ATPase"/>
</dbReference>
<dbReference type="InterPro" id="IPR003439">
    <property type="entry name" value="ABC_transporter-like_ATP-bd"/>
</dbReference>
<dbReference type="CDD" id="cd03216">
    <property type="entry name" value="ABC_Carb_Monos_I"/>
    <property type="match status" value="1"/>
</dbReference>
<evidence type="ECO:0000256" key="1">
    <source>
        <dbReference type="ARBA" id="ARBA00022741"/>
    </source>
</evidence>
<evidence type="ECO:0000313" key="4">
    <source>
        <dbReference type="EMBL" id="HGY39623.1"/>
    </source>
</evidence>
<keyword evidence="1" id="KW-0547">Nucleotide-binding</keyword>
<gene>
    <name evidence="4" type="ORF">ENW11_07465</name>
</gene>
<dbReference type="GO" id="GO:0005524">
    <property type="term" value="F:ATP binding"/>
    <property type="evidence" value="ECO:0007669"/>
    <property type="project" value="UniProtKB-KW"/>
</dbReference>
<evidence type="ECO:0000259" key="3">
    <source>
        <dbReference type="PROSITE" id="PS50893"/>
    </source>
</evidence>
<dbReference type="PROSITE" id="PS50893">
    <property type="entry name" value="ABC_TRANSPORTER_2"/>
    <property type="match status" value="1"/>
</dbReference>
<keyword evidence="2 4" id="KW-0067">ATP-binding</keyword>
<dbReference type="SUPFAM" id="SSF52540">
    <property type="entry name" value="P-loop containing nucleoside triphosphate hydrolases"/>
    <property type="match status" value="1"/>
</dbReference>
<accession>A0A7V4TYG6</accession>
<dbReference type="Pfam" id="PF00005">
    <property type="entry name" value="ABC_tran"/>
    <property type="match status" value="1"/>
</dbReference>